<sequence length="130" mass="14539">MDSLYSGLIEQQAQEEAHYKMPESPINPARRMNTAHPDSQACPLNSQGSCPVRPNPPNNSSLWEKSPMPAQPTSFPGLGNNQRNHMQTEAPSYQPQMLADFYDEEMERESNIEDNPMAEEAGLIKPSIQP</sequence>
<evidence type="ECO:0000313" key="2">
    <source>
        <dbReference type="EMBL" id="PKI72567.1"/>
    </source>
</evidence>
<dbReference type="EMBL" id="PGOL01000319">
    <property type="protein sequence ID" value="PKI72567.1"/>
    <property type="molecule type" value="Genomic_DNA"/>
</dbReference>
<dbReference type="AlphaFoldDB" id="A0A2I0KVS4"/>
<comment type="caution">
    <text evidence="2">The sequence shown here is derived from an EMBL/GenBank/DDBJ whole genome shotgun (WGS) entry which is preliminary data.</text>
</comment>
<dbReference type="Proteomes" id="UP000233551">
    <property type="component" value="Unassembled WGS sequence"/>
</dbReference>
<protein>
    <submittedName>
        <fullName evidence="2">Uncharacterized protein</fullName>
    </submittedName>
</protein>
<evidence type="ECO:0000256" key="1">
    <source>
        <dbReference type="SAM" id="MobiDB-lite"/>
    </source>
</evidence>
<evidence type="ECO:0000313" key="3">
    <source>
        <dbReference type="Proteomes" id="UP000233551"/>
    </source>
</evidence>
<feature type="region of interest" description="Disordered" evidence="1">
    <location>
        <begin position="105"/>
        <end position="130"/>
    </location>
</feature>
<feature type="compositionally biased region" description="Polar residues" evidence="1">
    <location>
        <begin position="71"/>
        <end position="93"/>
    </location>
</feature>
<reference evidence="2 3" key="1">
    <citation type="submission" date="2017-11" db="EMBL/GenBank/DDBJ databases">
        <title>De-novo sequencing of pomegranate (Punica granatum L.) genome.</title>
        <authorList>
            <person name="Akparov Z."/>
            <person name="Amiraslanov A."/>
            <person name="Hajiyeva S."/>
            <person name="Abbasov M."/>
            <person name="Kaur K."/>
            <person name="Hamwieh A."/>
            <person name="Solovyev V."/>
            <person name="Salamov A."/>
            <person name="Braich B."/>
            <person name="Kosarev P."/>
            <person name="Mahmoud A."/>
            <person name="Hajiyev E."/>
            <person name="Babayeva S."/>
            <person name="Izzatullayeva V."/>
            <person name="Mammadov A."/>
            <person name="Mammadov A."/>
            <person name="Sharifova S."/>
            <person name="Ojaghi J."/>
            <person name="Eynullazada K."/>
            <person name="Bayramov B."/>
            <person name="Abdulazimova A."/>
            <person name="Shahmuradov I."/>
        </authorList>
    </citation>
    <scope>NUCLEOTIDE SEQUENCE [LARGE SCALE GENOMIC DNA]</scope>
    <source>
        <strain evidence="3">cv. AG2017</strain>
        <tissue evidence="2">Leaf</tissue>
    </source>
</reference>
<keyword evidence="3" id="KW-1185">Reference proteome</keyword>
<name>A0A2I0KVS4_PUNGR</name>
<proteinExistence type="predicted"/>
<feature type="region of interest" description="Disordered" evidence="1">
    <location>
        <begin position="1"/>
        <end position="93"/>
    </location>
</feature>
<accession>A0A2I0KVS4</accession>
<gene>
    <name evidence="2" type="ORF">CRG98_006944</name>
</gene>
<organism evidence="2 3">
    <name type="scientific">Punica granatum</name>
    <name type="common">Pomegranate</name>
    <dbReference type="NCBI Taxonomy" id="22663"/>
    <lineage>
        <taxon>Eukaryota</taxon>
        <taxon>Viridiplantae</taxon>
        <taxon>Streptophyta</taxon>
        <taxon>Embryophyta</taxon>
        <taxon>Tracheophyta</taxon>
        <taxon>Spermatophyta</taxon>
        <taxon>Magnoliopsida</taxon>
        <taxon>eudicotyledons</taxon>
        <taxon>Gunneridae</taxon>
        <taxon>Pentapetalae</taxon>
        <taxon>rosids</taxon>
        <taxon>malvids</taxon>
        <taxon>Myrtales</taxon>
        <taxon>Lythraceae</taxon>
        <taxon>Punica</taxon>
    </lineage>
</organism>